<keyword evidence="6 13" id="KW-0812">Transmembrane</keyword>
<evidence type="ECO:0000256" key="8">
    <source>
        <dbReference type="ARBA" id="ARBA00022989"/>
    </source>
</evidence>
<keyword evidence="7 13" id="KW-0375">Hydrogen ion transport</keyword>
<evidence type="ECO:0000256" key="12">
    <source>
        <dbReference type="ARBA" id="ARBA00025198"/>
    </source>
</evidence>
<dbReference type="GO" id="GO:0012505">
    <property type="term" value="C:endomembrane system"/>
    <property type="evidence" value="ECO:0007669"/>
    <property type="project" value="UniProtKB-SubCell"/>
</dbReference>
<dbReference type="GO" id="GO:0045259">
    <property type="term" value="C:proton-transporting ATP synthase complex"/>
    <property type="evidence" value="ECO:0007669"/>
    <property type="project" value="UniProtKB-KW"/>
</dbReference>
<comment type="subcellular location">
    <subcellularLocation>
        <location evidence="13">Cell membrane</location>
        <topology evidence="13">Single-pass membrane protein</topology>
    </subcellularLocation>
    <subcellularLocation>
        <location evidence="2">Endomembrane system</location>
    </subcellularLocation>
    <subcellularLocation>
        <location evidence="1">Membrane</location>
        <topology evidence="1">Single-pass membrane protein</topology>
    </subcellularLocation>
</comment>
<sequence length="162" mass="18599">MIQLFLLLTLENPTKETEGGLFDFNATLPLMALQFLMLMVILNVVFYKPITYILDERDEYIRNTLTAASAALLKADELTHEHEQKLAQSRKKAQNIILTSQKEAQEIVSVNIEEAQQQAQRLVYESSQQLNVQKERALKTLEKQVDILSNQIKQKLLGEQLL</sequence>
<dbReference type="AlphaFoldDB" id="A0A3G3MI31"/>
<evidence type="ECO:0000313" key="16">
    <source>
        <dbReference type="EMBL" id="AYR06486.1"/>
    </source>
</evidence>
<dbReference type="PANTHER" id="PTHR33445">
    <property type="entry name" value="ATP SYNTHASE SUBUNIT B', CHLOROPLASTIC"/>
    <property type="match status" value="1"/>
</dbReference>
<keyword evidence="15" id="KW-0175">Coiled coil</keyword>
<evidence type="ECO:0000256" key="1">
    <source>
        <dbReference type="ARBA" id="ARBA00004167"/>
    </source>
</evidence>
<evidence type="ECO:0000256" key="14">
    <source>
        <dbReference type="RuleBase" id="RU003848"/>
    </source>
</evidence>
<comment type="function">
    <text evidence="13">Component of the F(0) channel, it forms part of the peripheral stalk, linking F(1) to F(0). The b'-subunit is a diverged and duplicated form of b found in plants and photosynthetic bacteria.</text>
</comment>
<protein>
    <submittedName>
        <fullName evidence="16">ATP synthase CFO B' chain subunit II</fullName>
    </submittedName>
</protein>
<dbReference type="InterPro" id="IPR034679">
    <property type="entry name" value="ATP_synth_b"/>
</dbReference>
<evidence type="ECO:0000256" key="4">
    <source>
        <dbReference type="ARBA" id="ARBA00022448"/>
    </source>
</evidence>
<comment type="subunit">
    <text evidence="13">F-type ATPases have 2 components, F(1) - the catalytic core - and F(0) - the membrane proton channel. F(1) has five subunits: alpha(3), beta(3), gamma(1), delta(1), epsilon(1). F(0) has four main subunits: a(1), b(1), b'(1) and c(10-14). The alpha and beta chains form an alternating ring which encloses part of the gamma chain. F(1) is attached to F(0) by a central stalk formed by the gamma and epsilon chains, while a peripheral stalk is formed by the delta, b and b' chains.</text>
</comment>
<dbReference type="PANTHER" id="PTHR33445:SF2">
    <property type="entry name" value="ATP SYNTHASE SUBUNIT B', CHLOROPLASTIC"/>
    <property type="match status" value="1"/>
</dbReference>
<keyword evidence="8 13" id="KW-1133">Transmembrane helix</keyword>
<dbReference type="NCBIfam" id="TIGR01144">
    <property type="entry name" value="ATP_synt_b"/>
    <property type="match status" value="1"/>
</dbReference>
<dbReference type="NCBIfam" id="NF005607">
    <property type="entry name" value="PRK07353.1"/>
    <property type="match status" value="1"/>
</dbReference>
<keyword evidence="13" id="KW-1003">Cell membrane</keyword>
<evidence type="ECO:0000256" key="2">
    <source>
        <dbReference type="ARBA" id="ARBA00004308"/>
    </source>
</evidence>
<keyword evidence="10 13" id="KW-0472">Membrane</keyword>
<proteinExistence type="inferred from homology"/>
<keyword evidence="11 13" id="KW-0066">ATP synthesis</keyword>
<evidence type="ECO:0000256" key="10">
    <source>
        <dbReference type="ARBA" id="ARBA00023136"/>
    </source>
</evidence>
<evidence type="ECO:0000256" key="7">
    <source>
        <dbReference type="ARBA" id="ARBA00022781"/>
    </source>
</evidence>
<reference evidence="16" key="1">
    <citation type="journal article" date="2018" name="Genome Biol. Evol.">
        <title>Mitochondrial and Plastid Genomes from Coralline Red Algae Provide Insights into the Incongruent Evolutionary Histories of Organelles.</title>
        <authorList>
            <person name="Lee J."/>
            <person name="Song H.J."/>
            <person name="In Park S."/>
            <person name="Lee Y.M."/>
            <person name="Jeong S.Y."/>
            <person name="Oh Cho T."/>
            <person name="Kim J.H."/>
            <person name="Choi H.G."/>
            <person name="Choi C.G."/>
            <person name="Nelson W.A."/>
            <person name="Fredericq S."/>
            <person name="Bhattacharya D."/>
            <person name="Su Yoon H."/>
        </authorList>
    </citation>
    <scope>NUCLEOTIDE SEQUENCE</scope>
</reference>
<dbReference type="EMBL" id="MH281630">
    <property type="protein sequence ID" value="AYR06486.1"/>
    <property type="molecule type" value="Genomic_DNA"/>
</dbReference>
<dbReference type="InterPro" id="IPR050059">
    <property type="entry name" value="ATP_synthase_B_chain"/>
</dbReference>
<comment type="function">
    <text evidence="12 13">F(1)F(0) ATP synthase produces ATP from ADP in the presence of a proton or sodium gradient. F-type ATPases consist of two structural domains, F(1) containing the extramembraneous catalytic core and F(0) containing the membrane proton channel, linked together by a central stalk and a peripheral stalk. During catalysis, ATP synthesis in the catalytic domain of F(1) is coupled via a rotary mechanism of the central stalk subunits to proton translocation.</text>
</comment>
<dbReference type="HAMAP" id="MF_01399">
    <property type="entry name" value="ATP_synth_bprime"/>
    <property type="match status" value="1"/>
</dbReference>
<keyword evidence="4 13" id="KW-0813">Transport</keyword>
<evidence type="ECO:0000256" key="6">
    <source>
        <dbReference type="ARBA" id="ARBA00022692"/>
    </source>
</evidence>
<dbReference type="GO" id="GO:0046961">
    <property type="term" value="F:proton-transporting ATPase activity, rotational mechanism"/>
    <property type="evidence" value="ECO:0007669"/>
    <property type="project" value="TreeGrafter"/>
</dbReference>
<comment type="similarity">
    <text evidence="3 13 14">Belongs to the ATPase B chain family.</text>
</comment>
<keyword evidence="16" id="KW-0934">Plastid</keyword>
<dbReference type="InterPro" id="IPR002146">
    <property type="entry name" value="ATP_synth_b/b'su_bac/chlpt"/>
</dbReference>
<keyword evidence="5 13" id="KW-0138">CF(0)</keyword>
<dbReference type="GO" id="GO:0005886">
    <property type="term" value="C:plasma membrane"/>
    <property type="evidence" value="ECO:0007669"/>
    <property type="project" value="UniProtKB-SubCell"/>
</dbReference>
<name>A0A3G3MI31_9FLOR</name>
<feature type="coiled-coil region" evidence="15">
    <location>
        <begin position="124"/>
        <end position="151"/>
    </location>
</feature>
<keyword evidence="9 13" id="KW-0406">Ion transport</keyword>
<dbReference type="Pfam" id="PF00430">
    <property type="entry name" value="ATP-synt_B"/>
    <property type="match status" value="1"/>
</dbReference>
<dbReference type="InterPro" id="IPR005864">
    <property type="entry name" value="ATP_synth_F0_bsu_bac"/>
</dbReference>
<evidence type="ECO:0000256" key="11">
    <source>
        <dbReference type="ARBA" id="ARBA00023310"/>
    </source>
</evidence>
<dbReference type="GO" id="GO:0046933">
    <property type="term" value="F:proton-transporting ATP synthase activity, rotational mechanism"/>
    <property type="evidence" value="ECO:0007669"/>
    <property type="project" value="UniProtKB-UniRule"/>
</dbReference>
<evidence type="ECO:0000256" key="3">
    <source>
        <dbReference type="ARBA" id="ARBA00005513"/>
    </source>
</evidence>
<accession>A0A3G3MI31</accession>
<evidence type="ECO:0000256" key="13">
    <source>
        <dbReference type="HAMAP-Rule" id="MF_01399"/>
    </source>
</evidence>
<evidence type="ECO:0000256" key="9">
    <source>
        <dbReference type="ARBA" id="ARBA00023065"/>
    </source>
</evidence>
<dbReference type="HAMAP" id="MF_01398">
    <property type="entry name" value="ATP_synth_b_bprime"/>
    <property type="match status" value="1"/>
</dbReference>
<dbReference type="CDD" id="cd06503">
    <property type="entry name" value="ATP-synt_Fo_b"/>
    <property type="match status" value="1"/>
</dbReference>
<evidence type="ECO:0000256" key="5">
    <source>
        <dbReference type="ARBA" id="ARBA00022547"/>
    </source>
</evidence>
<feature type="transmembrane region" description="Helical" evidence="13">
    <location>
        <begin position="26"/>
        <end position="47"/>
    </location>
</feature>
<evidence type="ECO:0000256" key="15">
    <source>
        <dbReference type="SAM" id="Coils"/>
    </source>
</evidence>
<organism evidence="16">
    <name type="scientific">Rhodogorgon sp</name>
    <dbReference type="NCBI Taxonomy" id="2485824"/>
    <lineage>
        <taxon>Eukaryota</taxon>
        <taxon>Rhodophyta</taxon>
        <taxon>Florideophyceae</taxon>
        <taxon>Corallinophycidae</taxon>
        <taxon>Rhodogorgonales</taxon>
        <taxon>Rhodogorgonaceae</taxon>
        <taxon>Rhodogorgon</taxon>
    </lineage>
</organism>
<gene>
    <name evidence="13 16" type="primary">atpG</name>
    <name evidence="13" type="synonym">atpF2</name>
</gene>
<geneLocation type="plastid" evidence="16"/>